<dbReference type="Pfam" id="PF04820">
    <property type="entry name" value="Trp_halogenase"/>
    <property type="match status" value="1"/>
</dbReference>
<protein>
    <submittedName>
        <fullName evidence="3">Tryptophan halogenase</fullName>
    </submittedName>
</protein>
<evidence type="ECO:0000256" key="2">
    <source>
        <dbReference type="PIRSR" id="PIRSR011396-2"/>
    </source>
</evidence>
<evidence type="ECO:0000313" key="4">
    <source>
        <dbReference type="Proteomes" id="UP000273675"/>
    </source>
</evidence>
<dbReference type="GO" id="GO:0000166">
    <property type="term" value="F:nucleotide binding"/>
    <property type="evidence" value="ECO:0007669"/>
    <property type="project" value="UniProtKB-KW"/>
</dbReference>
<dbReference type="AlphaFoldDB" id="A0A495D551"/>
<dbReference type="InterPro" id="IPR033856">
    <property type="entry name" value="Trp_halogen"/>
</dbReference>
<dbReference type="SUPFAM" id="SSF51905">
    <property type="entry name" value="FAD/NAD(P)-binding domain"/>
    <property type="match status" value="1"/>
</dbReference>
<dbReference type="Proteomes" id="UP000273675">
    <property type="component" value="Unassembled WGS sequence"/>
</dbReference>
<dbReference type="InterPro" id="IPR006905">
    <property type="entry name" value="Flavin_halogenase"/>
</dbReference>
<organism evidence="3 4">
    <name type="scientific">Maricaulis maris</name>
    <dbReference type="NCBI Taxonomy" id="74318"/>
    <lineage>
        <taxon>Bacteria</taxon>
        <taxon>Pseudomonadati</taxon>
        <taxon>Pseudomonadota</taxon>
        <taxon>Alphaproteobacteria</taxon>
        <taxon>Maricaulales</taxon>
        <taxon>Maricaulaceae</taxon>
        <taxon>Maricaulis</taxon>
    </lineage>
</organism>
<dbReference type="Gene3D" id="3.50.50.60">
    <property type="entry name" value="FAD/NAD(P)-binding domain"/>
    <property type="match status" value="1"/>
</dbReference>
<keyword evidence="2" id="KW-0274">FAD</keyword>
<dbReference type="PANTHER" id="PTHR43747">
    <property type="entry name" value="FAD-BINDING PROTEIN"/>
    <property type="match status" value="1"/>
</dbReference>
<dbReference type="OrthoDB" id="462203at2"/>
<keyword evidence="2" id="KW-0547">Nucleotide-binding</keyword>
<reference evidence="3 4" key="1">
    <citation type="submission" date="2018-10" db="EMBL/GenBank/DDBJ databases">
        <title>Genomic Encyclopedia of Type Strains, Phase IV (KMG-IV): sequencing the most valuable type-strain genomes for metagenomic binning, comparative biology and taxonomic classification.</title>
        <authorList>
            <person name="Goeker M."/>
        </authorList>
    </citation>
    <scope>NUCLEOTIDE SEQUENCE [LARGE SCALE GENOMIC DNA]</scope>
    <source>
        <strain evidence="3 4">DSM 4734</strain>
    </source>
</reference>
<dbReference type="PANTHER" id="PTHR43747:SF4">
    <property type="entry name" value="FLAVIN-DEPENDENT TRYPTOPHAN HALOGENASE"/>
    <property type="match status" value="1"/>
</dbReference>
<gene>
    <name evidence="3" type="ORF">C7435_1880</name>
</gene>
<keyword evidence="2" id="KW-0285">Flavoprotein</keyword>
<feature type="binding site" evidence="2">
    <location>
        <position position="342"/>
    </location>
    <ligand>
        <name>L-tryptophan</name>
        <dbReference type="ChEBI" id="CHEBI:57912"/>
    </ligand>
</feature>
<feature type="binding site" evidence="2">
    <location>
        <position position="346"/>
    </location>
    <ligand>
        <name>L-tryptophan</name>
        <dbReference type="ChEBI" id="CHEBI:57912"/>
    </ligand>
</feature>
<comment type="caution">
    <text evidence="3">The sequence shown here is derived from an EMBL/GenBank/DDBJ whole genome shotgun (WGS) entry which is preliminary data.</text>
</comment>
<feature type="active site" evidence="1">
    <location>
        <position position="79"/>
    </location>
</feature>
<evidence type="ECO:0000256" key="1">
    <source>
        <dbReference type="PIRSR" id="PIRSR011396-1"/>
    </source>
</evidence>
<dbReference type="InterPro" id="IPR050816">
    <property type="entry name" value="Flavin-dep_Halogenase_NPB"/>
</dbReference>
<sequence length="501" mass="55696">MAESRSKRVVIAGGGTAGWIAAAALVRQLGPLLDITLVESDAIGTVGVGEATIPTHRTFHHLLGIDERAFMRETQASFKLGIAFENWAREGDRYFHSFGQLGKSTWMADFHHLWLEARAAGLAGELGAYCLELQAAEAEKFATGPNARINYAYHLDASRYAGFLRKIAEDQGVKRVEGRIADVETEGVRTDGARGDITALRLDDGTRIAGDFFIDCTGFRALLIGDALGTGFEDWSHWLPMDRAIALQTGSTGPARPYTRSIAHGAGWQWQIPLQHRVGNGLVYCSAHLDDGAAQDLLLENVSGAPLTEPRVIRFRTGRREQVWTRNCLALGLSSGFLEPLESTSIHLIQAGVMRLIQMFPFGDQCDALRDRYNALSRDELERIRDFIILHYKATQRDETAFWRQCRDMSIPDSLAARIELFRQSGMAYQDGADLFRVDSWLQVLLGQRIEPQSHHAMGRLMTYDQMRQALDAVKSNIAASVSKLPQHQDFLDQYCAAETA</sequence>
<dbReference type="GO" id="GO:0004497">
    <property type="term" value="F:monooxygenase activity"/>
    <property type="evidence" value="ECO:0007669"/>
    <property type="project" value="InterPro"/>
</dbReference>
<dbReference type="InterPro" id="IPR036188">
    <property type="entry name" value="FAD/NAD-bd_sf"/>
</dbReference>
<feature type="binding site" evidence="2">
    <location>
        <position position="79"/>
    </location>
    <ligand>
        <name>7-chloro-L-tryptophan</name>
        <dbReference type="ChEBI" id="CHEBI:58713"/>
    </ligand>
</feature>
<dbReference type="RefSeq" id="WP_075190015.1">
    <property type="nucleotide sequence ID" value="NZ_RBIM01000004.1"/>
</dbReference>
<proteinExistence type="predicted"/>
<accession>A0A495D551</accession>
<name>A0A495D551_9PROT</name>
<evidence type="ECO:0000313" key="3">
    <source>
        <dbReference type="EMBL" id="RKQ96549.1"/>
    </source>
</evidence>
<dbReference type="PIRSF" id="PIRSF011396">
    <property type="entry name" value="Trp_halogenase"/>
    <property type="match status" value="1"/>
</dbReference>
<dbReference type="EMBL" id="RBIM01000004">
    <property type="protein sequence ID" value="RKQ96549.1"/>
    <property type="molecule type" value="Genomic_DNA"/>
</dbReference>
<feature type="binding site" evidence="2">
    <location>
        <begin position="14"/>
        <end position="17"/>
    </location>
    <ligand>
        <name>FAD</name>
        <dbReference type="ChEBI" id="CHEBI:57692"/>
    </ligand>
</feature>
<feature type="binding site" evidence="2">
    <location>
        <position position="333"/>
    </location>
    <ligand>
        <name>FAD</name>
        <dbReference type="ChEBI" id="CHEBI:57692"/>
    </ligand>
</feature>